<name>A0A1E7Z544_9GAMM</name>
<proteinExistence type="predicted"/>
<dbReference type="EMBL" id="MAYS01000006">
    <property type="protein sequence ID" value="OFC63854.1"/>
    <property type="molecule type" value="Genomic_DNA"/>
</dbReference>
<accession>A0A1E7Z544</accession>
<sequence>MARFLFEVGFRWAMLNANAVGNRASFEVLGTVAVAFSPVRKLLIQLSASLSLLLDIAIKRILADKDIEFQLQAATDVFRRGMGGKLLPDEVLNVWLQPVKSIFWQGFMTPFPCQRIRSPAGVNAVKSGVGINGRMPALRATVQVDIDGSLCERCNLL</sequence>
<dbReference type="Proteomes" id="UP000243534">
    <property type="component" value="Unassembled WGS sequence"/>
</dbReference>
<reference evidence="1 2" key="1">
    <citation type="submission" date="2016-07" db="EMBL/GenBank/DDBJ databases">
        <authorList>
            <person name="Yuval B."/>
        </authorList>
    </citation>
    <scope>NUCLEOTIDE SEQUENCE [LARGE SCALE GENOMIC DNA]</scope>
    <source>
        <strain evidence="1 2">IL</strain>
    </source>
</reference>
<evidence type="ECO:0000313" key="2">
    <source>
        <dbReference type="Proteomes" id="UP000243534"/>
    </source>
</evidence>
<organism evidence="1 2">
    <name type="scientific">Candidatus Erwinia dacicola</name>
    <dbReference type="NCBI Taxonomy" id="252393"/>
    <lineage>
        <taxon>Bacteria</taxon>
        <taxon>Pseudomonadati</taxon>
        <taxon>Pseudomonadota</taxon>
        <taxon>Gammaproteobacteria</taxon>
        <taxon>Enterobacterales</taxon>
        <taxon>Erwiniaceae</taxon>
        <taxon>Erwinia</taxon>
    </lineage>
</organism>
<dbReference type="AlphaFoldDB" id="A0A1E7Z544"/>
<gene>
    <name evidence="1" type="ORF">BBW68_03570</name>
</gene>
<protein>
    <submittedName>
        <fullName evidence="1">Uncharacterized protein</fullName>
    </submittedName>
</protein>
<comment type="caution">
    <text evidence="1">The sequence shown here is derived from an EMBL/GenBank/DDBJ whole genome shotgun (WGS) entry which is preliminary data.</text>
</comment>
<evidence type="ECO:0000313" key="1">
    <source>
        <dbReference type="EMBL" id="OFC63854.1"/>
    </source>
</evidence>